<evidence type="ECO:0000313" key="1">
    <source>
        <dbReference type="EMBL" id="KAH8039485.1"/>
    </source>
</evidence>
<reference evidence="1" key="2">
    <citation type="submission" date="2021-09" db="EMBL/GenBank/DDBJ databases">
        <authorList>
            <person name="Jia N."/>
            <person name="Wang J."/>
            <person name="Shi W."/>
            <person name="Du L."/>
            <person name="Sun Y."/>
            <person name="Zhan W."/>
            <person name="Jiang J."/>
            <person name="Wang Q."/>
            <person name="Zhang B."/>
            <person name="Ji P."/>
            <person name="Sakyi L.B."/>
            <person name="Cui X."/>
            <person name="Yuan T."/>
            <person name="Jiang B."/>
            <person name="Yang W."/>
            <person name="Lam T.T.-Y."/>
            <person name="Chang Q."/>
            <person name="Ding S."/>
            <person name="Wang X."/>
            <person name="Zhu J."/>
            <person name="Ruan X."/>
            <person name="Zhao L."/>
            <person name="Wei J."/>
            <person name="Que T."/>
            <person name="Du C."/>
            <person name="Cheng J."/>
            <person name="Dai P."/>
            <person name="Han X."/>
            <person name="Huang E."/>
            <person name="Gao Y."/>
            <person name="Liu J."/>
            <person name="Shao H."/>
            <person name="Ye R."/>
            <person name="Li L."/>
            <person name="Wei W."/>
            <person name="Wang X."/>
            <person name="Wang C."/>
            <person name="Huo Q."/>
            <person name="Li W."/>
            <person name="Guo W."/>
            <person name="Chen H."/>
            <person name="Chen S."/>
            <person name="Zhou L."/>
            <person name="Zhou L."/>
            <person name="Ni X."/>
            <person name="Tian J."/>
            <person name="Zhou Y."/>
            <person name="Sheng Y."/>
            <person name="Liu T."/>
            <person name="Pan Y."/>
            <person name="Xia L."/>
            <person name="Li J."/>
            <person name="Zhao F."/>
            <person name="Cao W."/>
        </authorList>
    </citation>
    <scope>NUCLEOTIDE SEQUENCE</scope>
    <source>
        <strain evidence="1">Rmic-2018</strain>
        <tissue evidence="1">Larvae</tissue>
    </source>
</reference>
<sequence>MLPFKSISQDFGHDTMQHVKRYIRIKEGIAVFKTHLNFSHICKERKVVPQSLHPKRPVLTPEGLEGVTITEQRLIHTRLHEINASLWKKELGLFFAKRQLEHCTPELILRSARSWTPLRHRLHKSTGPLRIRNSATCWTGVPPKSSEIPGLSPIFHLVLSLIGQLLSWQKDMGITFQRRPVYRNLSRL</sequence>
<dbReference type="AlphaFoldDB" id="A0A9J6EZ61"/>
<reference evidence="1" key="1">
    <citation type="journal article" date="2020" name="Cell">
        <title>Large-Scale Comparative Analyses of Tick Genomes Elucidate Their Genetic Diversity and Vector Capacities.</title>
        <authorList>
            <consortium name="Tick Genome and Microbiome Consortium (TIGMIC)"/>
            <person name="Jia N."/>
            <person name="Wang J."/>
            <person name="Shi W."/>
            <person name="Du L."/>
            <person name="Sun Y."/>
            <person name="Zhan W."/>
            <person name="Jiang J.F."/>
            <person name="Wang Q."/>
            <person name="Zhang B."/>
            <person name="Ji P."/>
            <person name="Bell-Sakyi L."/>
            <person name="Cui X.M."/>
            <person name="Yuan T.T."/>
            <person name="Jiang B.G."/>
            <person name="Yang W.F."/>
            <person name="Lam T.T."/>
            <person name="Chang Q.C."/>
            <person name="Ding S.J."/>
            <person name="Wang X.J."/>
            <person name="Zhu J.G."/>
            <person name="Ruan X.D."/>
            <person name="Zhao L."/>
            <person name="Wei J.T."/>
            <person name="Ye R.Z."/>
            <person name="Que T.C."/>
            <person name="Du C.H."/>
            <person name="Zhou Y.H."/>
            <person name="Cheng J.X."/>
            <person name="Dai P.F."/>
            <person name="Guo W.B."/>
            <person name="Han X.H."/>
            <person name="Huang E.J."/>
            <person name="Li L.F."/>
            <person name="Wei W."/>
            <person name="Gao Y.C."/>
            <person name="Liu J.Z."/>
            <person name="Shao H.Z."/>
            <person name="Wang X."/>
            <person name="Wang C.C."/>
            <person name="Yang T.C."/>
            <person name="Huo Q.B."/>
            <person name="Li W."/>
            <person name="Chen H.Y."/>
            <person name="Chen S.E."/>
            <person name="Zhou L.G."/>
            <person name="Ni X.B."/>
            <person name="Tian J.H."/>
            <person name="Sheng Y."/>
            <person name="Liu T."/>
            <person name="Pan Y.S."/>
            <person name="Xia L.Y."/>
            <person name="Li J."/>
            <person name="Zhao F."/>
            <person name="Cao W.C."/>
        </authorList>
    </citation>
    <scope>NUCLEOTIDE SEQUENCE</scope>
    <source>
        <strain evidence="1">Rmic-2018</strain>
    </source>
</reference>
<evidence type="ECO:0000313" key="2">
    <source>
        <dbReference type="Proteomes" id="UP000821866"/>
    </source>
</evidence>
<accession>A0A9J6EZ61</accession>
<organism evidence="1 2">
    <name type="scientific">Rhipicephalus microplus</name>
    <name type="common">Cattle tick</name>
    <name type="synonym">Boophilus microplus</name>
    <dbReference type="NCBI Taxonomy" id="6941"/>
    <lineage>
        <taxon>Eukaryota</taxon>
        <taxon>Metazoa</taxon>
        <taxon>Ecdysozoa</taxon>
        <taxon>Arthropoda</taxon>
        <taxon>Chelicerata</taxon>
        <taxon>Arachnida</taxon>
        <taxon>Acari</taxon>
        <taxon>Parasitiformes</taxon>
        <taxon>Ixodida</taxon>
        <taxon>Ixodoidea</taxon>
        <taxon>Ixodidae</taxon>
        <taxon>Rhipicephalinae</taxon>
        <taxon>Rhipicephalus</taxon>
        <taxon>Boophilus</taxon>
    </lineage>
</organism>
<protein>
    <submittedName>
        <fullName evidence="1">Uncharacterized protein</fullName>
    </submittedName>
</protein>
<gene>
    <name evidence="1" type="ORF">HPB51_007387</name>
</gene>
<keyword evidence="2" id="KW-1185">Reference proteome</keyword>
<proteinExistence type="predicted"/>
<name>A0A9J6EZ61_RHIMP</name>
<dbReference type="Proteomes" id="UP000821866">
    <property type="component" value="Chromosome 1"/>
</dbReference>
<dbReference type="EMBL" id="JABSTU010000001">
    <property type="protein sequence ID" value="KAH8039485.1"/>
    <property type="molecule type" value="Genomic_DNA"/>
</dbReference>
<comment type="caution">
    <text evidence="1">The sequence shown here is derived from an EMBL/GenBank/DDBJ whole genome shotgun (WGS) entry which is preliminary data.</text>
</comment>